<dbReference type="HOGENOM" id="CLU_2411255_0_0_5"/>
<name>Q213B3_RHOPB</name>
<protein>
    <submittedName>
        <fullName evidence="1">Uncharacterized protein</fullName>
    </submittedName>
</protein>
<gene>
    <name evidence="1" type="ordered locus">RPC_2978</name>
</gene>
<evidence type="ECO:0000313" key="1">
    <source>
        <dbReference type="EMBL" id="ABD88523.1"/>
    </source>
</evidence>
<dbReference type="KEGG" id="rpc:RPC_2978"/>
<accession>Q213B3</accession>
<organism evidence="1">
    <name type="scientific">Rhodopseudomonas palustris (strain BisB18)</name>
    <dbReference type="NCBI Taxonomy" id="316056"/>
    <lineage>
        <taxon>Bacteria</taxon>
        <taxon>Pseudomonadati</taxon>
        <taxon>Pseudomonadota</taxon>
        <taxon>Alphaproteobacteria</taxon>
        <taxon>Hyphomicrobiales</taxon>
        <taxon>Nitrobacteraceae</taxon>
        <taxon>Rhodopseudomonas</taxon>
    </lineage>
</organism>
<reference evidence="1" key="1">
    <citation type="submission" date="2006-03" db="EMBL/GenBank/DDBJ databases">
        <title>Complete sequence of Rhodopseudomonas palustris BisB18.</title>
        <authorList>
            <consortium name="US DOE Joint Genome Institute"/>
            <person name="Copeland A."/>
            <person name="Lucas S."/>
            <person name="Lapidus A."/>
            <person name="Barry K."/>
            <person name="Detter J.C."/>
            <person name="Glavina del Rio T."/>
            <person name="Hammon N."/>
            <person name="Israni S."/>
            <person name="Dalin E."/>
            <person name="Tice H."/>
            <person name="Pitluck S."/>
            <person name="Chain P."/>
            <person name="Malfatti S."/>
            <person name="Shin M."/>
            <person name="Vergez L."/>
            <person name="Schmutz J."/>
            <person name="Larimer F."/>
            <person name="Land M."/>
            <person name="Hauser L."/>
            <person name="Pelletier D.A."/>
            <person name="Kyrpides N."/>
            <person name="Anderson I."/>
            <person name="Oda Y."/>
            <person name="Harwood C.S."/>
            <person name="Richardson P."/>
        </authorList>
    </citation>
    <scope>NUCLEOTIDE SEQUENCE [LARGE SCALE GENOMIC DNA]</scope>
    <source>
        <strain evidence="1">BisB18</strain>
    </source>
</reference>
<sequence>MRAWSQAEMKTLVVDGEEARIREPNAIPRSRSTRPRVRLNDLADVRCRVRRHVEFSAIAVTILIRMVNRIRSAVHVQVEVVRFVGAALRVSG</sequence>
<proteinExistence type="predicted"/>
<dbReference type="EMBL" id="CP000301">
    <property type="protein sequence ID" value="ABD88523.1"/>
    <property type="molecule type" value="Genomic_DNA"/>
</dbReference>
<dbReference type="AlphaFoldDB" id="Q213B3"/>